<dbReference type="AlphaFoldDB" id="A0A4Z0PLC5"/>
<evidence type="ECO:0000313" key="1">
    <source>
        <dbReference type="EMBL" id="TGE15996.1"/>
    </source>
</evidence>
<reference evidence="1 2" key="1">
    <citation type="submission" date="2019-04" db="EMBL/GenBank/DDBJ databases">
        <authorList>
            <person name="Feng G."/>
            <person name="Zhang J."/>
            <person name="Zhu H."/>
        </authorList>
    </citation>
    <scope>NUCLEOTIDE SEQUENCE [LARGE SCALE GENOMIC DNA]</scope>
    <source>
        <strain evidence="1 2">JCM 17223</strain>
    </source>
</reference>
<organism evidence="1 2">
    <name type="scientific">Hymenobacter elongatus</name>
    <dbReference type="NCBI Taxonomy" id="877208"/>
    <lineage>
        <taxon>Bacteria</taxon>
        <taxon>Pseudomonadati</taxon>
        <taxon>Bacteroidota</taxon>
        <taxon>Cytophagia</taxon>
        <taxon>Cytophagales</taxon>
        <taxon>Hymenobacteraceae</taxon>
        <taxon>Hymenobacter</taxon>
    </lineage>
</organism>
<proteinExistence type="predicted"/>
<evidence type="ECO:0000313" key="2">
    <source>
        <dbReference type="Proteomes" id="UP000297739"/>
    </source>
</evidence>
<name>A0A4Z0PLC5_9BACT</name>
<keyword evidence="2" id="KW-1185">Reference proteome</keyword>
<comment type="caution">
    <text evidence="1">The sequence shown here is derived from an EMBL/GenBank/DDBJ whole genome shotgun (WGS) entry which is preliminary data.</text>
</comment>
<gene>
    <name evidence="1" type="ORF">E5J99_11240</name>
</gene>
<dbReference type="RefSeq" id="WP_135497901.1">
    <property type="nucleotide sequence ID" value="NZ_SRLD01000019.1"/>
</dbReference>
<dbReference type="Proteomes" id="UP000297739">
    <property type="component" value="Unassembled WGS sequence"/>
</dbReference>
<protein>
    <submittedName>
        <fullName evidence="1">Uncharacterized protein</fullName>
    </submittedName>
</protein>
<accession>A0A4Z0PLC5</accession>
<dbReference type="EMBL" id="SRLD01000019">
    <property type="protein sequence ID" value="TGE15996.1"/>
    <property type="molecule type" value="Genomic_DNA"/>
</dbReference>
<sequence length="128" mass="14373">MMLFIEANQPYPHRPLPLAPYLREEPRAAMAALEAAIRACPPKDTTAYSSRPTPTQRYELSVLLDSSFLTHREAVWLELWRYEFDTATAAKVLTQLPLILGHRQASGIAPVAQKGGCFFPERLTPPQP</sequence>
<dbReference type="OrthoDB" id="886925at2"/>